<sequence length="368" mass="41024">MVERTIVHIGLPKTATTYLQTIFWGNRDLLATRGLVIPGVERRDHLWASRTVREDPNHAKASAHQRGAWRRVLDDLRSRPGTGLVSHEFFAAASAEQARAMVEALPGQVEVVVTAREPLGLFAASWQESLKNGATAPMPDYGRTESDRSTDIWDWRTLDLRLVLERWGAAVPPERTHVLVLDPTAPRDDVWHRFVEILGVDASGVDLSGSFANSSMGVVEAEALRRVNMHLKGFRKAFDKGVYIRTYLADERLVPRRGARFWPEPDQVEDCRRRGELAVEAVRSGGHVVHGDLAHLLVPDELEERRSTLSVTDAEVADVLASLTATMLGDVRRLRRQRRGAAEQATEPGVREAAATLVRALRRGARRS</sequence>
<gene>
    <name evidence="1" type="ORF">IEQ44_02290</name>
</gene>
<comment type="caution">
    <text evidence="1">The sequence shown here is derived from an EMBL/GenBank/DDBJ whole genome shotgun (WGS) entry which is preliminary data.</text>
</comment>
<evidence type="ECO:0008006" key="3">
    <source>
        <dbReference type="Google" id="ProtNLM"/>
    </source>
</evidence>
<dbReference type="EMBL" id="JADCSA010000002">
    <property type="protein sequence ID" value="MBE7323482.1"/>
    <property type="molecule type" value="Genomic_DNA"/>
</dbReference>
<protein>
    <recommendedName>
        <fullName evidence="3">Sulfotransferase family protein</fullName>
    </recommendedName>
</protein>
<organism evidence="1 2">
    <name type="scientific">Nocardioides malaquae</name>
    <dbReference type="NCBI Taxonomy" id="2773426"/>
    <lineage>
        <taxon>Bacteria</taxon>
        <taxon>Bacillati</taxon>
        <taxon>Actinomycetota</taxon>
        <taxon>Actinomycetes</taxon>
        <taxon>Propionibacteriales</taxon>
        <taxon>Nocardioidaceae</taxon>
        <taxon>Nocardioides</taxon>
    </lineage>
</organism>
<evidence type="ECO:0000313" key="1">
    <source>
        <dbReference type="EMBL" id="MBE7323482.1"/>
    </source>
</evidence>
<evidence type="ECO:0000313" key="2">
    <source>
        <dbReference type="Proteomes" id="UP000756387"/>
    </source>
</evidence>
<dbReference type="Gene3D" id="3.40.50.300">
    <property type="entry name" value="P-loop containing nucleotide triphosphate hydrolases"/>
    <property type="match status" value="1"/>
</dbReference>
<proteinExistence type="predicted"/>
<keyword evidence="2" id="KW-1185">Reference proteome</keyword>
<dbReference type="RefSeq" id="WP_193636820.1">
    <property type="nucleotide sequence ID" value="NZ_JADCSA010000002.1"/>
</dbReference>
<dbReference type="Proteomes" id="UP000756387">
    <property type="component" value="Unassembled WGS sequence"/>
</dbReference>
<accession>A0ABR9RPL0</accession>
<dbReference type="InterPro" id="IPR027417">
    <property type="entry name" value="P-loop_NTPase"/>
</dbReference>
<dbReference type="SUPFAM" id="SSF52540">
    <property type="entry name" value="P-loop containing nucleoside triphosphate hydrolases"/>
    <property type="match status" value="1"/>
</dbReference>
<reference evidence="1 2" key="1">
    <citation type="submission" date="2020-10" db="EMBL/GenBank/DDBJ databases">
        <title>Nocardioides sp. isolated from sludge.</title>
        <authorList>
            <person name="Zhang X."/>
        </authorList>
    </citation>
    <scope>NUCLEOTIDE SEQUENCE [LARGE SCALE GENOMIC DNA]</scope>
    <source>
        <strain evidence="1 2">Y6</strain>
    </source>
</reference>
<name>A0ABR9RPL0_9ACTN</name>